<comment type="caution">
    <text evidence="1">The sequence shown here is derived from an EMBL/GenBank/DDBJ whole genome shotgun (WGS) entry which is preliminary data.</text>
</comment>
<protein>
    <submittedName>
        <fullName evidence="1">Uncharacterized protein</fullName>
    </submittedName>
</protein>
<dbReference type="AlphaFoldDB" id="A0A8J5WD07"/>
<organism evidence="1 2">
    <name type="scientific">Zizania palustris</name>
    <name type="common">Northern wild rice</name>
    <dbReference type="NCBI Taxonomy" id="103762"/>
    <lineage>
        <taxon>Eukaryota</taxon>
        <taxon>Viridiplantae</taxon>
        <taxon>Streptophyta</taxon>
        <taxon>Embryophyta</taxon>
        <taxon>Tracheophyta</taxon>
        <taxon>Spermatophyta</taxon>
        <taxon>Magnoliopsida</taxon>
        <taxon>Liliopsida</taxon>
        <taxon>Poales</taxon>
        <taxon>Poaceae</taxon>
        <taxon>BOP clade</taxon>
        <taxon>Oryzoideae</taxon>
        <taxon>Oryzeae</taxon>
        <taxon>Zizaniinae</taxon>
        <taxon>Zizania</taxon>
    </lineage>
</organism>
<dbReference type="EMBL" id="JAAALK010000082">
    <property type="protein sequence ID" value="KAG8088613.1"/>
    <property type="molecule type" value="Genomic_DNA"/>
</dbReference>
<dbReference type="Proteomes" id="UP000729402">
    <property type="component" value="Unassembled WGS sequence"/>
</dbReference>
<gene>
    <name evidence="1" type="ORF">GUJ93_ZPchr0010g8517</name>
</gene>
<name>A0A8J5WD07_ZIZPA</name>
<keyword evidence="2" id="KW-1185">Reference proteome</keyword>
<accession>A0A8J5WD07</accession>
<evidence type="ECO:0000313" key="1">
    <source>
        <dbReference type="EMBL" id="KAG8088613.1"/>
    </source>
</evidence>
<proteinExistence type="predicted"/>
<evidence type="ECO:0000313" key="2">
    <source>
        <dbReference type="Proteomes" id="UP000729402"/>
    </source>
</evidence>
<reference evidence="1" key="2">
    <citation type="submission" date="2021-02" db="EMBL/GenBank/DDBJ databases">
        <authorList>
            <person name="Kimball J.A."/>
            <person name="Haas M.W."/>
            <person name="Macchietto M."/>
            <person name="Kono T."/>
            <person name="Duquette J."/>
            <person name="Shao M."/>
        </authorList>
    </citation>
    <scope>NUCLEOTIDE SEQUENCE</scope>
    <source>
        <tissue evidence="1">Fresh leaf tissue</tissue>
    </source>
</reference>
<reference evidence="1" key="1">
    <citation type="journal article" date="2021" name="bioRxiv">
        <title>Whole Genome Assembly and Annotation of Northern Wild Rice, Zizania palustris L., Supports a Whole Genome Duplication in the Zizania Genus.</title>
        <authorList>
            <person name="Haas M."/>
            <person name="Kono T."/>
            <person name="Macchietto M."/>
            <person name="Millas R."/>
            <person name="McGilp L."/>
            <person name="Shao M."/>
            <person name="Duquette J."/>
            <person name="Hirsch C.N."/>
            <person name="Kimball J."/>
        </authorList>
    </citation>
    <scope>NUCLEOTIDE SEQUENCE</scope>
    <source>
        <tissue evidence="1">Fresh leaf tissue</tissue>
    </source>
</reference>
<sequence>MANFPADPFPFLPRGGLLHNGGGQHRRLRNNITVSGVDIFQLGNLFQRDWLVASGPFWIGERLVRLPPANPIYGYSYRGEISSAMQITKGKGKGKEVMLPP</sequence>